<feature type="domain" description="RING-type" evidence="6">
    <location>
        <begin position="1086"/>
        <end position="1127"/>
    </location>
</feature>
<feature type="compositionally biased region" description="Polar residues" evidence="5">
    <location>
        <begin position="417"/>
        <end position="436"/>
    </location>
</feature>
<dbReference type="Pfam" id="PF17120">
    <property type="entry name" value="zf-RING_16"/>
    <property type="match status" value="1"/>
</dbReference>
<dbReference type="PANTHER" id="PTHR46170">
    <property type="entry name" value="GATOR COMPLEX PROTEIN WDR59"/>
    <property type="match status" value="1"/>
</dbReference>
<dbReference type="RefSeq" id="XP_047755640.1">
    <property type="nucleotide sequence ID" value="XM_047901103.1"/>
</dbReference>
<dbReference type="Proteomes" id="UP000756132">
    <property type="component" value="Chromosome 1"/>
</dbReference>
<dbReference type="GO" id="GO:0008270">
    <property type="term" value="F:zinc ion binding"/>
    <property type="evidence" value="ECO:0007669"/>
    <property type="project" value="UniProtKB-KW"/>
</dbReference>
<feature type="compositionally biased region" description="Acidic residues" evidence="5">
    <location>
        <begin position="491"/>
        <end position="500"/>
    </location>
</feature>
<dbReference type="SMART" id="SM00320">
    <property type="entry name" value="WD40"/>
    <property type="match status" value="3"/>
</dbReference>
<feature type="region of interest" description="Disordered" evidence="5">
    <location>
        <begin position="963"/>
        <end position="990"/>
    </location>
</feature>
<feature type="region of interest" description="Disordered" evidence="5">
    <location>
        <begin position="917"/>
        <end position="948"/>
    </location>
</feature>
<evidence type="ECO:0000256" key="5">
    <source>
        <dbReference type="SAM" id="MobiDB-lite"/>
    </source>
</evidence>
<dbReference type="PANTHER" id="PTHR46170:SF1">
    <property type="entry name" value="GATOR COMPLEX PROTEIN WDR59"/>
    <property type="match status" value="1"/>
</dbReference>
<dbReference type="InterPro" id="IPR001680">
    <property type="entry name" value="WD40_rpt"/>
</dbReference>
<keyword evidence="3" id="KW-0863">Zinc-finger</keyword>
<accession>A0A9Q8L5T8</accession>
<feature type="compositionally biased region" description="Basic and acidic residues" evidence="5">
    <location>
        <begin position="978"/>
        <end position="987"/>
    </location>
</feature>
<feature type="compositionally biased region" description="Low complexity" evidence="5">
    <location>
        <begin position="867"/>
        <end position="880"/>
    </location>
</feature>
<dbReference type="GO" id="GO:0034198">
    <property type="term" value="P:cellular response to amino acid starvation"/>
    <property type="evidence" value="ECO:0007669"/>
    <property type="project" value="TreeGrafter"/>
</dbReference>
<feature type="region of interest" description="Disordered" evidence="5">
    <location>
        <begin position="789"/>
        <end position="897"/>
    </location>
</feature>
<evidence type="ECO:0000256" key="1">
    <source>
        <dbReference type="ARBA" id="ARBA00022574"/>
    </source>
</evidence>
<dbReference type="InterPro" id="IPR036322">
    <property type="entry name" value="WD40_repeat_dom_sf"/>
</dbReference>
<name>A0A9Q8L5T8_PASFU</name>
<dbReference type="OrthoDB" id="311712at2759"/>
<evidence type="ECO:0000256" key="3">
    <source>
        <dbReference type="PROSITE-ProRule" id="PRU00175"/>
    </source>
</evidence>
<reference evidence="7" key="2">
    <citation type="journal article" date="2022" name="Microb. Genom.">
        <title>A chromosome-scale genome assembly of the tomato pathogen Cladosporium fulvum reveals a compartmentalized genome architecture and the presence of a dispensable chromosome.</title>
        <authorList>
            <person name="Zaccaron A.Z."/>
            <person name="Chen L.H."/>
            <person name="Samaras A."/>
            <person name="Stergiopoulos I."/>
        </authorList>
    </citation>
    <scope>NUCLEOTIDE SEQUENCE</scope>
    <source>
        <strain evidence="7">Race5_Kim</strain>
    </source>
</reference>
<feature type="compositionally biased region" description="Basic residues" evidence="5">
    <location>
        <begin position="399"/>
        <end position="409"/>
    </location>
</feature>
<keyword evidence="1 4" id="KW-0853">WD repeat</keyword>
<dbReference type="GO" id="GO:1904263">
    <property type="term" value="P:positive regulation of TORC1 signaling"/>
    <property type="evidence" value="ECO:0007669"/>
    <property type="project" value="TreeGrafter"/>
</dbReference>
<dbReference type="AlphaFoldDB" id="A0A9Q8L5T8"/>
<feature type="compositionally biased region" description="Polar residues" evidence="5">
    <location>
        <begin position="850"/>
        <end position="861"/>
    </location>
</feature>
<dbReference type="InterPro" id="IPR015943">
    <property type="entry name" value="WD40/YVTN_repeat-like_dom_sf"/>
</dbReference>
<dbReference type="PROSITE" id="PS50294">
    <property type="entry name" value="WD_REPEATS_REGION"/>
    <property type="match status" value="1"/>
</dbReference>
<protein>
    <recommendedName>
        <fullName evidence="6">RING-type domain-containing protein</fullName>
    </recommendedName>
</protein>
<dbReference type="GO" id="GO:0035591">
    <property type="term" value="F:signaling adaptor activity"/>
    <property type="evidence" value="ECO:0007669"/>
    <property type="project" value="TreeGrafter"/>
</dbReference>
<dbReference type="OMA" id="ICIWSLR"/>
<dbReference type="InterPro" id="IPR001841">
    <property type="entry name" value="Znf_RING"/>
</dbReference>
<dbReference type="EMBL" id="CP090163">
    <property type="protein sequence ID" value="UJO11274.1"/>
    <property type="molecule type" value="Genomic_DNA"/>
</dbReference>
<feature type="compositionally biased region" description="Polar residues" evidence="5">
    <location>
        <begin position="881"/>
        <end position="892"/>
    </location>
</feature>
<dbReference type="SUPFAM" id="SSF50978">
    <property type="entry name" value="WD40 repeat-like"/>
    <property type="match status" value="1"/>
</dbReference>
<evidence type="ECO:0000313" key="8">
    <source>
        <dbReference type="Proteomes" id="UP000756132"/>
    </source>
</evidence>
<sequence>MDVRDATIKDHYDDRDSSDLAVNSEYVASPGPDGIVIRKISASHEDKYTVRYQSRSQRCLALAFSPLRLNLLAAANGPQVLIFDVEKRRARNVLKGNGRVVTHIAWAHDDPRALATGSADGAICIWSLRTSSTPLYQLRGINSPCYAIAFKSDDWRYLAASHDGSVSTWNVARNRPIAVSRRRSLKPKVFRWTQTNRGTILNISPEGTVELLKVPNPLEAPGLTRLASIHEDLDNDDTPWYHSDNASLSLLVTFEVGYRIRQASAFGRHGIVVLPFQSTTLFFYAYPMDHGELMELWRLHADILIDSFATISRNNAANVLVSYATSAQSYTVPVQVLDGMGWEAERKALQQTVIRDSGSKPSGVAKGMMRAEPSRRVKIISSRSPLLSPTPEAVIKSPVKQKRKAQKKLPRVEESGSETPISRAMTSSLELPNESNADGDENDSPMPFLSPSIPARKVSPGSMLAPLDESLYLPPPRASFDSISTMATNDNDSDSDDETFAADMQGSSSYLPGGVNVPLPRSCGAAFNANGQLLTFFPTRYEDQIELQPQQNEVTRSAGRGTRTTQLFPSFGNLASSSPSRDSVLDSDNESNAEKTEPTVPQFAIKPSSFDSRPSWKLKTSPIKATSATFFNGGTVNVSVHNVEELTPTRKLLAAKYRMLQDDTEDLGKVCRENASSAEDEDLPATADLWRLLALLPESTAADGYQPQRSNDMSVVSTGYAGLETSMNNSLAQPLAGLPSGSTNLTFPYHPLDKAWAFERIFAQAEALASVQLLACMSAILKQASQRHLQSPKLPQQPPTTQSVVKAKRSPTREVASIDSTRYPPGIPILQASSVRSGHSTNSPRKRHGSQNSSRNASQPGTPYIDSSNSTPPLTLPSLPRQNSKLTVSGSVSPEHHRSSFSIAAKNYAASIAEKLSSYGSSPPTKRLGTSPGNELSTSLPDRSTGSWSKTVSFASNLDAGKTDRRSLSLAQQDDNYDSDRTVDDSLPHTPKQSGISVVFKTKNDMFFGEELLPAPEPLLTEQLAIKGHSWRQSYAEQLRSWDMVLEATELENVGAFDDRPAEVAGPISDAFVIPMATTGRLAVECSICFCLIQAAEQMCPSCLHVTHPACLEDVVSSIEAGDFTCPTGCGCHCATVDISNLQFTNLENGTEEHGNRFGTRKNPSLTDPLRLRQFDYGNG</sequence>
<feature type="repeat" description="WD" evidence="4">
    <location>
        <begin position="94"/>
        <end position="136"/>
    </location>
</feature>
<feature type="region of interest" description="Disordered" evidence="5">
    <location>
        <begin position="354"/>
        <end position="454"/>
    </location>
</feature>
<keyword evidence="2" id="KW-0677">Repeat</keyword>
<feature type="repeat" description="WD" evidence="4">
    <location>
        <begin position="138"/>
        <end position="179"/>
    </location>
</feature>
<organism evidence="7 8">
    <name type="scientific">Passalora fulva</name>
    <name type="common">Tomato leaf mold</name>
    <name type="synonym">Cladosporium fulvum</name>
    <dbReference type="NCBI Taxonomy" id="5499"/>
    <lineage>
        <taxon>Eukaryota</taxon>
        <taxon>Fungi</taxon>
        <taxon>Dikarya</taxon>
        <taxon>Ascomycota</taxon>
        <taxon>Pezizomycotina</taxon>
        <taxon>Dothideomycetes</taxon>
        <taxon>Dothideomycetidae</taxon>
        <taxon>Mycosphaerellales</taxon>
        <taxon>Mycosphaerellaceae</taxon>
        <taxon>Fulvia</taxon>
    </lineage>
</organism>
<dbReference type="KEGG" id="ffu:CLAFUR5_01955"/>
<reference evidence="7" key="1">
    <citation type="submission" date="2021-12" db="EMBL/GenBank/DDBJ databases">
        <authorList>
            <person name="Zaccaron A."/>
            <person name="Stergiopoulos I."/>
        </authorList>
    </citation>
    <scope>NUCLEOTIDE SEQUENCE</scope>
    <source>
        <strain evidence="7">Race5_Kim</strain>
    </source>
</reference>
<dbReference type="PROSITE" id="PS50089">
    <property type="entry name" value="ZF_RING_2"/>
    <property type="match status" value="1"/>
</dbReference>
<evidence type="ECO:0000313" key="7">
    <source>
        <dbReference type="EMBL" id="UJO11274.1"/>
    </source>
</evidence>
<feature type="compositionally biased region" description="Polar residues" evidence="5">
    <location>
        <begin position="931"/>
        <end position="948"/>
    </location>
</feature>
<dbReference type="Pfam" id="PF00400">
    <property type="entry name" value="WD40"/>
    <property type="match status" value="1"/>
</dbReference>
<dbReference type="PROSITE" id="PS50082">
    <property type="entry name" value="WD_REPEATS_2"/>
    <property type="match status" value="2"/>
</dbReference>
<dbReference type="GO" id="GO:0035859">
    <property type="term" value="C:Seh1-associated complex"/>
    <property type="evidence" value="ECO:0007669"/>
    <property type="project" value="TreeGrafter"/>
</dbReference>
<dbReference type="GO" id="GO:0005774">
    <property type="term" value="C:vacuolar membrane"/>
    <property type="evidence" value="ECO:0007669"/>
    <property type="project" value="TreeGrafter"/>
</dbReference>
<proteinExistence type="predicted"/>
<gene>
    <name evidence="7" type="ORF">CLAFUR5_01955</name>
</gene>
<keyword evidence="8" id="KW-1185">Reference proteome</keyword>
<keyword evidence="3" id="KW-0479">Metal-binding</keyword>
<evidence type="ECO:0000259" key="6">
    <source>
        <dbReference type="PROSITE" id="PS50089"/>
    </source>
</evidence>
<evidence type="ECO:0000256" key="2">
    <source>
        <dbReference type="ARBA" id="ARBA00022737"/>
    </source>
</evidence>
<dbReference type="InterPro" id="IPR049566">
    <property type="entry name" value="WDR59_RTC1-like_RING_Znf"/>
</dbReference>
<dbReference type="GeneID" id="71981833"/>
<evidence type="ECO:0000256" key="4">
    <source>
        <dbReference type="PROSITE-ProRule" id="PRU00221"/>
    </source>
</evidence>
<feature type="region of interest" description="Disordered" evidence="5">
    <location>
        <begin position="482"/>
        <end position="506"/>
    </location>
</feature>
<dbReference type="InterPro" id="IPR049567">
    <property type="entry name" value="WDR59-like"/>
</dbReference>
<keyword evidence="3" id="KW-0862">Zinc</keyword>
<feature type="compositionally biased region" description="Polar residues" evidence="5">
    <location>
        <begin position="831"/>
        <end position="843"/>
    </location>
</feature>
<dbReference type="Gene3D" id="2.130.10.10">
    <property type="entry name" value="YVTN repeat-like/Quinoprotein amine dehydrogenase"/>
    <property type="match status" value="1"/>
</dbReference>
<feature type="region of interest" description="Disordered" evidence="5">
    <location>
        <begin position="549"/>
        <end position="616"/>
    </location>
</feature>